<comment type="caution">
    <text evidence="7">The sequence shown here is derived from an EMBL/GenBank/DDBJ whole genome shotgun (WGS) entry which is preliminary data.</text>
</comment>
<evidence type="ECO:0000259" key="6">
    <source>
        <dbReference type="PROSITE" id="PS00631"/>
    </source>
</evidence>
<dbReference type="EMBL" id="LNYI01000031">
    <property type="protein sequence ID" value="KTD21535.1"/>
    <property type="molecule type" value="Genomic_DNA"/>
</dbReference>
<feature type="domain" description="Cytosol aminopeptidase" evidence="6">
    <location>
        <begin position="301"/>
        <end position="308"/>
    </location>
</feature>
<dbReference type="PATRIC" id="fig|45067.4.peg.1627"/>
<evidence type="ECO:0000256" key="1">
    <source>
        <dbReference type="ARBA" id="ARBA00009528"/>
    </source>
</evidence>
<dbReference type="Pfam" id="PF21337">
    <property type="entry name" value="Peptidase_M17_N_1"/>
    <property type="match status" value="1"/>
</dbReference>
<protein>
    <submittedName>
        <fullName evidence="7">Aminopeptidase</fullName>
        <ecNumber evidence="7">3.4.11.1</ecNumber>
    </submittedName>
</protein>
<dbReference type="GO" id="GO:0005737">
    <property type="term" value="C:cytoplasm"/>
    <property type="evidence" value="ECO:0007669"/>
    <property type="project" value="InterPro"/>
</dbReference>
<dbReference type="Gene3D" id="3.40.630.10">
    <property type="entry name" value="Zn peptidases"/>
    <property type="match status" value="1"/>
</dbReference>
<dbReference type="Proteomes" id="UP000054869">
    <property type="component" value="Unassembled WGS sequence"/>
</dbReference>
<keyword evidence="4 7" id="KW-0378">Hydrolase</keyword>
<gene>
    <name evidence="7" type="ORF">Llan_1553</name>
</gene>
<evidence type="ECO:0000313" key="7">
    <source>
        <dbReference type="EMBL" id="KTD21535.1"/>
    </source>
</evidence>
<keyword evidence="2 7" id="KW-0031">Aminopeptidase</keyword>
<sequence length="457" mass="49625">MQANLFYQCFPEKAVPLFFITQAQWEKGLELAPSERNAFSLQQFKGNPGDICSITDAEGHIAKAYVGTGNNDKNLAMACAACRLPYGSYLPQENLSQTAMINWALAQYRFTKYKKQDIIPNRLVVKDDHLPALLDEVDAIFLVRDLINTPTNDLGPEELGTVLANLARDFGATFEQWIGEGLVKNNFPAVYAVGQASAQAPRLLSLTWGNENHPKISLVGKGVCFDSGGLDVKPAVAMRLMKKDMGGAAHVIGLAQWIMKQNLPIRLQVLIPAVENAIGPNAFRPGDILKMRNGLTVEVDNTDAEGRLILADAIVKACEEEPVLLIDFATLTGAARAAVGTEMAAMFCNDDELAQALAESSHDVNDPIWRLPLFSGYESMLDSTHADIANASDSPFAGAITAALFLQRFISASISWVHFDIMAWNLGSKPGKPEGGEAMGLRAVAHYLLKTYSPSAK</sequence>
<dbReference type="Pfam" id="PF00883">
    <property type="entry name" value="Peptidase_M17"/>
    <property type="match status" value="1"/>
</dbReference>
<comment type="similarity">
    <text evidence="1">Belongs to the peptidase M17 family.</text>
</comment>
<evidence type="ECO:0000256" key="5">
    <source>
        <dbReference type="ARBA" id="ARBA00023211"/>
    </source>
</evidence>
<dbReference type="Gene3D" id="3.40.220.10">
    <property type="entry name" value="Leucine Aminopeptidase, subunit E, domain 1"/>
    <property type="match status" value="1"/>
</dbReference>
<dbReference type="CDD" id="cd00433">
    <property type="entry name" value="Peptidase_M17"/>
    <property type="match status" value="1"/>
</dbReference>
<keyword evidence="8" id="KW-1185">Reference proteome</keyword>
<keyword evidence="5" id="KW-0464">Manganese</keyword>
<dbReference type="GO" id="GO:0030145">
    <property type="term" value="F:manganese ion binding"/>
    <property type="evidence" value="ECO:0007669"/>
    <property type="project" value="InterPro"/>
</dbReference>
<dbReference type="eggNOG" id="COG0260">
    <property type="taxonomic scope" value="Bacteria"/>
</dbReference>
<dbReference type="OrthoDB" id="9809354at2"/>
<dbReference type="InterPro" id="IPR048816">
    <property type="entry name" value="Peptidase_M17_N_1"/>
</dbReference>
<dbReference type="GO" id="GO:0006508">
    <property type="term" value="P:proteolysis"/>
    <property type="evidence" value="ECO:0007669"/>
    <property type="project" value="UniProtKB-KW"/>
</dbReference>
<dbReference type="AlphaFoldDB" id="A0A0W0VN76"/>
<keyword evidence="3" id="KW-0645">Protease</keyword>
<evidence type="ECO:0000256" key="3">
    <source>
        <dbReference type="ARBA" id="ARBA00022670"/>
    </source>
</evidence>
<dbReference type="GO" id="GO:0070006">
    <property type="term" value="F:metalloaminopeptidase activity"/>
    <property type="evidence" value="ECO:0007669"/>
    <property type="project" value="InterPro"/>
</dbReference>
<dbReference type="PRINTS" id="PR00481">
    <property type="entry name" value="LAMNOPPTDASE"/>
</dbReference>
<proteinExistence type="inferred from homology"/>
<name>A0A0W0VN76_9GAMM</name>
<evidence type="ECO:0000256" key="2">
    <source>
        <dbReference type="ARBA" id="ARBA00022438"/>
    </source>
</evidence>
<dbReference type="PROSITE" id="PS00631">
    <property type="entry name" value="CYTOSOL_AP"/>
    <property type="match status" value="1"/>
</dbReference>
<dbReference type="InterPro" id="IPR000819">
    <property type="entry name" value="Peptidase_M17_C"/>
</dbReference>
<dbReference type="PANTHER" id="PTHR11963">
    <property type="entry name" value="LEUCINE AMINOPEPTIDASE-RELATED"/>
    <property type="match status" value="1"/>
</dbReference>
<dbReference type="STRING" id="45067.Llan_1553"/>
<evidence type="ECO:0000256" key="4">
    <source>
        <dbReference type="ARBA" id="ARBA00022801"/>
    </source>
</evidence>
<dbReference type="InterPro" id="IPR011356">
    <property type="entry name" value="Leucine_aapep/pepB"/>
</dbReference>
<reference evidence="7 8" key="1">
    <citation type="submission" date="2015-11" db="EMBL/GenBank/DDBJ databases">
        <title>Genomic analysis of 38 Legionella species identifies large and diverse effector repertoires.</title>
        <authorList>
            <person name="Burstein D."/>
            <person name="Amaro F."/>
            <person name="Zusman T."/>
            <person name="Lifshitz Z."/>
            <person name="Cohen O."/>
            <person name="Gilbert J.A."/>
            <person name="Pupko T."/>
            <person name="Shuman H.A."/>
            <person name="Segal G."/>
        </authorList>
    </citation>
    <scope>NUCLEOTIDE SEQUENCE [LARGE SCALE GENOMIC DNA]</scope>
    <source>
        <strain evidence="7 8">ATCC 49751</strain>
    </source>
</reference>
<dbReference type="SUPFAM" id="SSF53187">
    <property type="entry name" value="Zn-dependent exopeptidases"/>
    <property type="match status" value="1"/>
</dbReference>
<evidence type="ECO:0000313" key="8">
    <source>
        <dbReference type="Proteomes" id="UP000054869"/>
    </source>
</evidence>
<dbReference type="PANTHER" id="PTHR11963:SF20">
    <property type="entry name" value="PEPTIDASE B"/>
    <property type="match status" value="1"/>
</dbReference>
<accession>A0A0W0VN76</accession>
<dbReference type="RefSeq" id="WP_028372672.1">
    <property type="nucleotide sequence ID" value="NZ_CAAAJD010000006.1"/>
</dbReference>
<dbReference type="InterPro" id="IPR043472">
    <property type="entry name" value="Macro_dom-like"/>
</dbReference>
<dbReference type="EC" id="3.4.11.1" evidence="7"/>
<organism evidence="7 8">
    <name type="scientific">Legionella lansingensis</name>
    <dbReference type="NCBI Taxonomy" id="45067"/>
    <lineage>
        <taxon>Bacteria</taxon>
        <taxon>Pseudomonadati</taxon>
        <taxon>Pseudomonadota</taxon>
        <taxon>Gammaproteobacteria</taxon>
        <taxon>Legionellales</taxon>
        <taxon>Legionellaceae</taxon>
        <taxon>Legionella</taxon>
    </lineage>
</organism>